<keyword evidence="3" id="KW-1185">Reference proteome</keyword>
<name>A0ABU3LW00_9ACTN</name>
<dbReference type="RefSeq" id="WP_314202959.1">
    <property type="nucleotide sequence ID" value="NZ_JAVTLL010000014.1"/>
</dbReference>
<proteinExistence type="predicted"/>
<accession>A0ABU3LW00</accession>
<dbReference type="EMBL" id="JAVTLL010000014">
    <property type="protein sequence ID" value="MDT7843410.1"/>
    <property type="molecule type" value="Genomic_DNA"/>
</dbReference>
<protein>
    <submittedName>
        <fullName evidence="2">Uncharacterized protein</fullName>
    </submittedName>
</protein>
<dbReference type="Proteomes" id="UP001257948">
    <property type="component" value="Unassembled WGS sequence"/>
</dbReference>
<evidence type="ECO:0000256" key="1">
    <source>
        <dbReference type="SAM" id="MobiDB-lite"/>
    </source>
</evidence>
<reference evidence="3" key="1">
    <citation type="submission" date="2023-07" db="EMBL/GenBank/DDBJ databases">
        <title>Draft genome sequence of the endophytic actinobacterium Streptomyces justiciae WPN32, a potential antibiotic producer.</title>
        <authorList>
            <person name="Yasawong M."/>
            <person name="Pana W."/>
            <person name="Ganta P."/>
            <person name="Santapan N."/>
            <person name="Songngamsuk T."/>
            <person name="Phatcharaharikarn M."/>
            <person name="Kerdtoob S."/>
            <person name="Nantapong N."/>
        </authorList>
    </citation>
    <scope>NUCLEOTIDE SEQUENCE [LARGE SCALE GENOMIC DNA]</scope>
    <source>
        <strain evidence="3">WPN32</strain>
    </source>
</reference>
<organism evidence="2 3">
    <name type="scientific">Streptomyces justiciae</name>
    <dbReference type="NCBI Taxonomy" id="2780140"/>
    <lineage>
        <taxon>Bacteria</taxon>
        <taxon>Bacillati</taxon>
        <taxon>Actinomycetota</taxon>
        <taxon>Actinomycetes</taxon>
        <taxon>Kitasatosporales</taxon>
        <taxon>Streptomycetaceae</taxon>
        <taxon>Streptomyces</taxon>
    </lineage>
</organism>
<sequence length="76" mass="7845">MTCAAGSTPPTGPPAVPPDDAQSKTPKPLVRTAYFARGITLLAATAALLGHHDDDTLHTQLTAAGDRLRRAGALEQ</sequence>
<gene>
    <name evidence="2" type="ORF">RQC66_22055</name>
</gene>
<evidence type="ECO:0000313" key="3">
    <source>
        <dbReference type="Proteomes" id="UP001257948"/>
    </source>
</evidence>
<feature type="region of interest" description="Disordered" evidence="1">
    <location>
        <begin position="1"/>
        <end position="27"/>
    </location>
</feature>
<comment type="caution">
    <text evidence="2">The sequence shown here is derived from an EMBL/GenBank/DDBJ whole genome shotgun (WGS) entry which is preliminary data.</text>
</comment>
<evidence type="ECO:0000313" key="2">
    <source>
        <dbReference type="EMBL" id="MDT7843410.1"/>
    </source>
</evidence>